<dbReference type="AlphaFoldDB" id="A0A7J0ECE6"/>
<dbReference type="EMBL" id="BJWL01000003">
    <property type="protein sequence ID" value="GFY84060.1"/>
    <property type="molecule type" value="Genomic_DNA"/>
</dbReference>
<name>A0A7J0ECE6_9ERIC</name>
<evidence type="ECO:0000313" key="2">
    <source>
        <dbReference type="Proteomes" id="UP000585474"/>
    </source>
</evidence>
<comment type="caution">
    <text evidence="1">The sequence shown here is derived from an EMBL/GenBank/DDBJ whole genome shotgun (WGS) entry which is preliminary data.</text>
</comment>
<sequence length="241" mass="27055">MEIRVLGLKGSKRHSFWKRLCWFWQGTAGFKPRRAGKDGISEQASCGASAVPENVARTQPERCRQMQSVVHVPSCCGGKLWIFFISITVERYWESEGSFLPLIWLRLDFMASGGESKSKKKGARVSFAASVSALGLNFKQEWGPAKGGRSAVERNAQITIELLFIKAPANPKLGFVNGRLIMNPRSKAHSPRSKSWNMPALVVMAGGFQLWYHKRIKERIARMDFGKTLRPDKIRGISSTR</sequence>
<gene>
    <name evidence="1" type="ORF">Acr_03g0008340</name>
</gene>
<organism evidence="1 2">
    <name type="scientific">Actinidia rufa</name>
    <dbReference type="NCBI Taxonomy" id="165716"/>
    <lineage>
        <taxon>Eukaryota</taxon>
        <taxon>Viridiplantae</taxon>
        <taxon>Streptophyta</taxon>
        <taxon>Embryophyta</taxon>
        <taxon>Tracheophyta</taxon>
        <taxon>Spermatophyta</taxon>
        <taxon>Magnoliopsida</taxon>
        <taxon>eudicotyledons</taxon>
        <taxon>Gunneridae</taxon>
        <taxon>Pentapetalae</taxon>
        <taxon>asterids</taxon>
        <taxon>Ericales</taxon>
        <taxon>Actinidiaceae</taxon>
        <taxon>Actinidia</taxon>
    </lineage>
</organism>
<dbReference type="Proteomes" id="UP000585474">
    <property type="component" value="Unassembled WGS sequence"/>
</dbReference>
<proteinExistence type="predicted"/>
<reference evidence="1 2" key="1">
    <citation type="submission" date="2019-07" db="EMBL/GenBank/DDBJ databases">
        <title>De Novo Assembly of kiwifruit Actinidia rufa.</title>
        <authorList>
            <person name="Sugita-Konishi S."/>
            <person name="Sato K."/>
            <person name="Mori E."/>
            <person name="Abe Y."/>
            <person name="Kisaki G."/>
            <person name="Hamano K."/>
            <person name="Suezawa K."/>
            <person name="Otani M."/>
            <person name="Fukuda T."/>
            <person name="Manabe T."/>
            <person name="Gomi K."/>
            <person name="Tabuchi M."/>
            <person name="Akimitsu K."/>
            <person name="Kataoka I."/>
        </authorList>
    </citation>
    <scope>NUCLEOTIDE SEQUENCE [LARGE SCALE GENOMIC DNA]</scope>
    <source>
        <strain evidence="2">cv. Fuchu</strain>
    </source>
</reference>
<accession>A0A7J0ECE6</accession>
<keyword evidence="2" id="KW-1185">Reference proteome</keyword>
<protein>
    <submittedName>
        <fullName evidence="1">Uncharacterized protein</fullName>
    </submittedName>
</protein>
<evidence type="ECO:0000313" key="1">
    <source>
        <dbReference type="EMBL" id="GFY84060.1"/>
    </source>
</evidence>